<dbReference type="InterPro" id="IPR000150">
    <property type="entry name" value="Cof"/>
</dbReference>
<keyword evidence="2" id="KW-1185">Reference proteome</keyword>
<dbReference type="GO" id="GO:0005829">
    <property type="term" value="C:cytosol"/>
    <property type="evidence" value="ECO:0007669"/>
    <property type="project" value="TreeGrafter"/>
</dbReference>
<dbReference type="InterPro" id="IPR006379">
    <property type="entry name" value="HAD-SF_hydro_IIB"/>
</dbReference>
<dbReference type="GO" id="GO:0016791">
    <property type="term" value="F:phosphatase activity"/>
    <property type="evidence" value="ECO:0007669"/>
    <property type="project" value="TreeGrafter"/>
</dbReference>
<protein>
    <recommendedName>
        <fullName evidence="3">Cof subfamily of IIB subfamily of haloacid dehalogenase superfamily/HAD-superfamily hydrolase, subfamily IIB</fullName>
    </recommendedName>
</protein>
<dbReference type="NCBIfam" id="TIGR00099">
    <property type="entry name" value="Cof-subfamily"/>
    <property type="match status" value="1"/>
</dbReference>
<dbReference type="OrthoDB" id="9781413at2"/>
<dbReference type="Gene3D" id="3.40.50.1000">
    <property type="entry name" value="HAD superfamily/HAD-like"/>
    <property type="match status" value="1"/>
</dbReference>
<dbReference type="EMBL" id="FMUS01000029">
    <property type="protein sequence ID" value="SCZ01986.1"/>
    <property type="molecule type" value="Genomic_DNA"/>
</dbReference>
<dbReference type="InterPro" id="IPR023214">
    <property type="entry name" value="HAD_sf"/>
</dbReference>
<reference evidence="1 2" key="1">
    <citation type="submission" date="2016-10" db="EMBL/GenBank/DDBJ databases">
        <authorList>
            <person name="de Groot N.N."/>
        </authorList>
    </citation>
    <scope>NUCLEOTIDE SEQUENCE [LARGE SCALE GENOMIC DNA]</scope>
    <source>
        <strain evidence="1 2">DSM 18978</strain>
    </source>
</reference>
<dbReference type="InterPro" id="IPR036412">
    <property type="entry name" value="HAD-like_sf"/>
</dbReference>
<dbReference type="RefSeq" id="WP_091546387.1">
    <property type="nucleotide sequence ID" value="NZ_FMUS01000029.1"/>
</dbReference>
<dbReference type="SFLD" id="SFLDG01140">
    <property type="entry name" value="C2.B:_Phosphomannomutase_and_P"/>
    <property type="match status" value="1"/>
</dbReference>
<dbReference type="PANTHER" id="PTHR10000:SF8">
    <property type="entry name" value="HAD SUPERFAMILY HYDROLASE-LIKE, TYPE 3"/>
    <property type="match status" value="1"/>
</dbReference>
<dbReference type="AlphaFoldDB" id="A0A1G5KMY4"/>
<organism evidence="1 2">
    <name type="scientific">Alkaliphilus peptidifermentans DSM 18978</name>
    <dbReference type="NCBI Taxonomy" id="1120976"/>
    <lineage>
        <taxon>Bacteria</taxon>
        <taxon>Bacillati</taxon>
        <taxon>Bacillota</taxon>
        <taxon>Clostridia</taxon>
        <taxon>Peptostreptococcales</taxon>
        <taxon>Natronincolaceae</taxon>
        <taxon>Alkaliphilus</taxon>
    </lineage>
</organism>
<dbReference type="PROSITE" id="PS01228">
    <property type="entry name" value="COF_1"/>
    <property type="match status" value="1"/>
</dbReference>
<dbReference type="Pfam" id="PF08282">
    <property type="entry name" value="Hydrolase_3"/>
    <property type="match status" value="1"/>
</dbReference>
<dbReference type="CDD" id="cd07516">
    <property type="entry name" value="HAD_Pase"/>
    <property type="match status" value="1"/>
</dbReference>
<dbReference type="NCBIfam" id="TIGR01484">
    <property type="entry name" value="HAD-SF-IIB"/>
    <property type="match status" value="1"/>
</dbReference>
<evidence type="ECO:0008006" key="3">
    <source>
        <dbReference type="Google" id="ProtNLM"/>
    </source>
</evidence>
<dbReference type="PANTHER" id="PTHR10000">
    <property type="entry name" value="PHOSPHOSERINE PHOSPHATASE"/>
    <property type="match status" value="1"/>
</dbReference>
<name>A0A1G5KMY4_9FIRM</name>
<dbReference type="PROSITE" id="PS01229">
    <property type="entry name" value="COF_2"/>
    <property type="match status" value="1"/>
</dbReference>
<dbReference type="SFLD" id="SFLDG01144">
    <property type="entry name" value="C2.B.4:_PGP_Like"/>
    <property type="match status" value="1"/>
</dbReference>
<accession>A0A1G5KMY4</accession>
<dbReference type="GO" id="GO:0000287">
    <property type="term" value="F:magnesium ion binding"/>
    <property type="evidence" value="ECO:0007669"/>
    <property type="project" value="TreeGrafter"/>
</dbReference>
<proteinExistence type="predicted"/>
<sequence length="282" mass="31479">MSYKLVAIDIDGTLLNSNHVIPEENIETIRQLREKGVSFVIVTGRPDTAVKEYVETLGINAPVLGCNGASIRDVLTGKIHSLKTIPNDILIKLYEFFHSRNIYPRYYSLDSVYSFNTDEFNEAVNPFAVFSKRLAGMMSFKVIKDIDFLLKWDTKIVKVVYITEEYETIAPIQEELRKIPGIEALRSTKTGLDIFADDVSKGKALLSYAESLGIKKEEIIAIGDGENDLSMLEAVGFPVTLKNGEEALKEIAKFVSNDEAGVAKALKKIYKYNEDSGDYDGV</sequence>
<evidence type="ECO:0000313" key="2">
    <source>
        <dbReference type="Proteomes" id="UP000198636"/>
    </source>
</evidence>
<dbReference type="Proteomes" id="UP000198636">
    <property type="component" value="Unassembled WGS sequence"/>
</dbReference>
<dbReference type="STRING" id="1120976.SAMN03080606_03623"/>
<dbReference type="SUPFAM" id="SSF56784">
    <property type="entry name" value="HAD-like"/>
    <property type="match status" value="1"/>
</dbReference>
<gene>
    <name evidence="1" type="ORF">SAMN03080606_03623</name>
</gene>
<evidence type="ECO:0000313" key="1">
    <source>
        <dbReference type="EMBL" id="SCZ01986.1"/>
    </source>
</evidence>
<dbReference type="SFLD" id="SFLDS00003">
    <property type="entry name" value="Haloacid_Dehalogenase"/>
    <property type="match status" value="1"/>
</dbReference>
<dbReference type="Gene3D" id="3.30.1240.10">
    <property type="match status" value="1"/>
</dbReference>